<feature type="region of interest" description="Disordered" evidence="2">
    <location>
        <begin position="1"/>
        <end position="26"/>
    </location>
</feature>
<organism evidence="3 4">
    <name type="scientific">Euplotes crassus</name>
    <dbReference type="NCBI Taxonomy" id="5936"/>
    <lineage>
        <taxon>Eukaryota</taxon>
        <taxon>Sar</taxon>
        <taxon>Alveolata</taxon>
        <taxon>Ciliophora</taxon>
        <taxon>Intramacronucleata</taxon>
        <taxon>Spirotrichea</taxon>
        <taxon>Hypotrichia</taxon>
        <taxon>Euplotida</taxon>
        <taxon>Euplotidae</taxon>
        <taxon>Moneuplotes</taxon>
    </lineage>
</organism>
<dbReference type="EMBL" id="CAMPGE010012915">
    <property type="protein sequence ID" value="CAI2371670.1"/>
    <property type="molecule type" value="Genomic_DNA"/>
</dbReference>
<comment type="caution">
    <text evidence="3">The sequence shown here is derived from an EMBL/GenBank/DDBJ whole genome shotgun (WGS) entry which is preliminary data.</text>
</comment>
<evidence type="ECO:0000313" key="3">
    <source>
        <dbReference type="EMBL" id="CAI2371670.1"/>
    </source>
</evidence>
<feature type="coiled-coil region" evidence="1">
    <location>
        <begin position="227"/>
        <end position="254"/>
    </location>
</feature>
<reference evidence="3" key="1">
    <citation type="submission" date="2023-07" db="EMBL/GenBank/DDBJ databases">
        <authorList>
            <consortium name="AG Swart"/>
            <person name="Singh M."/>
            <person name="Singh A."/>
            <person name="Seah K."/>
            <person name="Emmerich C."/>
        </authorList>
    </citation>
    <scope>NUCLEOTIDE SEQUENCE</scope>
    <source>
        <strain evidence="3">DP1</strain>
    </source>
</reference>
<dbReference type="AlphaFoldDB" id="A0AAD1UU10"/>
<protein>
    <submittedName>
        <fullName evidence="3">Uncharacterized protein</fullName>
    </submittedName>
</protein>
<name>A0AAD1UU10_EUPCR</name>
<feature type="coiled-coil region" evidence="1">
    <location>
        <begin position="35"/>
        <end position="111"/>
    </location>
</feature>
<keyword evidence="4" id="KW-1185">Reference proteome</keyword>
<gene>
    <name evidence="3" type="ORF">ECRASSUSDP1_LOCUS12995</name>
</gene>
<accession>A0AAD1UU10</accession>
<evidence type="ECO:0000256" key="1">
    <source>
        <dbReference type="SAM" id="Coils"/>
    </source>
</evidence>
<evidence type="ECO:0000313" key="4">
    <source>
        <dbReference type="Proteomes" id="UP001295684"/>
    </source>
</evidence>
<proteinExistence type="predicted"/>
<sequence>MDFGKRTPGSISMRSLQGHSKDLSTLEPSELVSKVEMLEKDLSFQKEQYERKIKRKDDKIAELLKEIDYHKRIRAETKTELVHKVNEIDELEKEKNQVHQSMKEADNKSENLKLMLVASKNAMKKCLVVFGNIKSYISMLKEDEKELLESVRERYQKKSLDQNCSLFNSRADQDHSMDAHSFKSAPVDVSNFCKDIPDGSEFIPSKDKENPESLFLDYIMENQMKHIDSLGEVMEDVDDKVEILEKEVEKISKLDAQRLMETPLPVNFDELLYKHPNEEGQKERDYQSKMCKLISLEIQKVSKTIETIKKYILEERFSELKELILSHDANKGRLSETFTPTRNDVENKENAGMYTQMKDHKKYRVLKTPLHL</sequence>
<dbReference type="Proteomes" id="UP001295684">
    <property type="component" value="Unassembled WGS sequence"/>
</dbReference>
<evidence type="ECO:0000256" key="2">
    <source>
        <dbReference type="SAM" id="MobiDB-lite"/>
    </source>
</evidence>
<keyword evidence="1" id="KW-0175">Coiled coil</keyword>
<feature type="compositionally biased region" description="Polar residues" evidence="2">
    <location>
        <begin position="9"/>
        <end position="18"/>
    </location>
</feature>